<evidence type="ECO:0000313" key="1">
    <source>
        <dbReference type="EMBL" id="EFX68589.1"/>
    </source>
</evidence>
<sequence>MPVMRPLELERVKNNAIRAGQQESSPKENETIGCTCTAVVSRKIDSMYHNFANWPSVSMSDEHASGRGRTAAQFSNRRQYITSGNCCAVTAAAAVEYISPSCDACSSTGNSRCDLQLGAHGTLDSKQAG</sequence>
<keyword evidence="2" id="KW-1185">Reference proteome</keyword>
<dbReference type="KEGG" id="dpx:DAPPUDRAFT_114429"/>
<organism evidence="1 2">
    <name type="scientific">Daphnia pulex</name>
    <name type="common">Water flea</name>
    <dbReference type="NCBI Taxonomy" id="6669"/>
    <lineage>
        <taxon>Eukaryota</taxon>
        <taxon>Metazoa</taxon>
        <taxon>Ecdysozoa</taxon>
        <taxon>Arthropoda</taxon>
        <taxon>Crustacea</taxon>
        <taxon>Branchiopoda</taxon>
        <taxon>Diplostraca</taxon>
        <taxon>Cladocera</taxon>
        <taxon>Anomopoda</taxon>
        <taxon>Daphniidae</taxon>
        <taxon>Daphnia</taxon>
    </lineage>
</organism>
<protein>
    <submittedName>
        <fullName evidence="1">Uncharacterized protein</fullName>
    </submittedName>
</protein>
<dbReference type="HOGENOM" id="CLU_1950922_0_0_1"/>
<name>E9HI40_DAPPU</name>
<evidence type="ECO:0000313" key="2">
    <source>
        <dbReference type="Proteomes" id="UP000000305"/>
    </source>
</evidence>
<proteinExistence type="predicted"/>
<dbReference type="Proteomes" id="UP000000305">
    <property type="component" value="Unassembled WGS sequence"/>
</dbReference>
<dbReference type="InParanoid" id="E9HI40"/>
<dbReference type="AlphaFoldDB" id="E9HI40"/>
<dbReference type="EMBL" id="GL732652">
    <property type="protein sequence ID" value="EFX68589.1"/>
    <property type="molecule type" value="Genomic_DNA"/>
</dbReference>
<accession>E9HI40</accession>
<reference evidence="1 2" key="1">
    <citation type="journal article" date="2011" name="Science">
        <title>The ecoresponsive genome of Daphnia pulex.</title>
        <authorList>
            <person name="Colbourne J.K."/>
            <person name="Pfrender M.E."/>
            <person name="Gilbert D."/>
            <person name="Thomas W.K."/>
            <person name="Tucker A."/>
            <person name="Oakley T.H."/>
            <person name="Tokishita S."/>
            <person name="Aerts A."/>
            <person name="Arnold G.J."/>
            <person name="Basu M.K."/>
            <person name="Bauer D.J."/>
            <person name="Caceres C.E."/>
            <person name="Carmel L."/>
            <person name="Casola C."/>
            <person name="Choi J.H."/>
            <person name="Detter J.C."/>
            <person name="Dong Q."/>
            <person name="Dusheyko S."/>
            <person name="Eads B.D."/>
            <person name="Frohlich T."/>
            <person name="Geiler-Samerotte K.A."/>
            <person name="Gerlach D."/>
            <person name="Hatcher P."/>
            <person name="Jogdeo S."/>
            <person name="Krijgsveld J."/>
            <person name="Kriventseva E.V."/>
            <person name="Kultz D."/>
            <person name="Laforsch C."/>
            <person name="Lindquist E."/>
            <person name="Lopez J."/>
            <person name="Manak J.R."/>
            <person name="Muller J."/>
            <person name="Pangilinan J."/>
            <person name="Patwardhan R.P."/>
            <person name="Pitluck S."/>
            <person name="Pritham E.J."/>
            <person name="Rechtsteiner A."/>
            <person name="Rho M."/>
            <person name="Rogozin I.B."/>
            <person name="Sakarya O."/>
            <person name="Salamov A."/>
            <person name="Schaack S."/>
            <person name="Shapiro H."/>
            <person name="Shiga Y."/>
            <person name="Skalitzky C."/>
            <person name="Smith Z."/>
            <person name="Souvorov A."/>
            <person name="Sung W."/>
            <person name="Tang Z."/>
            <person name="Tsuchiya D."/>
            <person name="Tu H."/>
            <person name="Vos H."/>
            <person name="Wang M."/>
            <person name="Wolf Y.I."/>
            <person name="Yamagata H."/>
            <person name="Yamada T."/>
            <person name="Ye Y."/>
            <person name="Shaw J.R."/>
            <person name="Andrews J."/>
            <person name="Crease T.J."/>
            <person name="Tang H."/>
            <person name="Lucas S.M."/>
            <person name="Robertson H.M."/>
            <person name="Bork P."/>
            <person name="Koonin E.V."/>
            <person name="Zdobnov E.M."/>
            <person name="Grigoriev I.V."/>
            <person name="Lynch M."/>
            <person name="Boore J.L."/>
        </authorList>
    </citation>
    <scope>NUCLEOTIDE SEQUENCE [LARGE SCALE GENOMIC DNA]</scope>
</reference>
<gene>
    <name evidence="1" type="ORF">DAPPUDRAFT_114429</name>
</gene>